<dbReference type="SUPFAM" id="SSF53335">
    <property type="entry name" value="S-adenosyl-L-methionine-dependent methyltransferases"/>
    <property type="match status" value="1"/>
</dbReference>
<feature type="domain" description="O-methyltransferase C-terminal" evidence="4">
    <location>
        <begin position="16"/>
        <end position="82"/>
    </location>
</feature>
<dbReference type="STRING" id="55188.A0A2H5QL89"/>
<dbReference type="GO" id="GO:0008171">
    <property type="term" value="F:O-methyltransferase activity"/>
    <property type="evidence" value="ECO:0007669"/>
    <property type="project" value="InterPro"/>
</dbReference>
<comment type="caution">
    <text evidence="5">The sequence shown here is derived from an EMBL/GenBank/DDBJ whole genome shotgun (WGS) entry which is preliminary data.</text>
</comment>
<accession>A0A2H5QL89</accession>
<dbReference type="InterPro" id="IPR016461">
    <property type="entry name" value="COMT-like"/>
</dbReference>
<evidence type="ECO:0000313" key="5">
    <source>
        <dbReference type="EMBL" id="GAY65388.1"/>
    </source>
</evidence>
<sequence>MKPSNDEEDFMLVMEVSLNQSMRNHKAIVIKKILEIYKGFEELNQLVDVASGLAANLILIVSKYPQIQGINFDFHHVVKDAPLGKR</sequence>
<gene>
    <name evidence="5" type="ORF">CUMW_240710</name>
</gene>
<dbReference type="GO" id="GO:0032259">
    <property type="term" value="P:methylation"/>
    <property type="evidence" value="ECO:0007669"/>
    <property type="project" value="UniProtKB-KW"/>
</dbReference>
<reference evidence="5 6" key="1">
    <citation type="journal article" date="2017" name="Front. Genet.">
        <title>Draft sequencing of the heterozygous diploid genome of Satsuma (Citrus unshiu Marc.) using a hybrid assembly approach.</title>
        <authorList>
            <person name="Shimizu T."/>
            <person name="Tanizawa Y."/>
            <person name="Mochizuki T."/>
            <person name="Nagasaki H."/>
            <person name="Yoshioka T."/>
            <person name="Toyoda A."/>
            <person name="Fujiyama A."/>
            <person name="Kaminuma E."/>
            <person name="Nakamura Y."/>
        </authorList>
    </citation>
    <scope>NUCLEOTIDE SEQUENCE [LARGE SCALE GENOMIC DNA]</scope>
    <source>
        <strain evidence="6">cv. Miyagawa wase</strain>
    </source>
</reference>
<evidence type="ECO:0000256" key="2">
    <source>
        <dbReference type="ARBA" id="ARBA00022679"/>
    </source>
</evidence>
<dbReference type="EMBL" id="BDQV01000475">
    <property type="protein sequence ID" value="GAY65388.1"/>
    <property type="molecule type" value="Genomic_DNA"/>
</dbReference>
<evidence type="ECO:0000313" key="6">
    <source>
        <dbReference type="Proteomes" id="UP000236630"/>
    </source>
</evidence>
<dbReference type="Gene3D" id="3.40.50.150">
    <property type="entry name" value="Vaccinia Virus protein VP39"/>
    <property type="match status" value="1"/>
</dbReference>
<name>A0A2H5QL89_CITUN</name>
<dbReference type="InterPro" id="IPR029063">
    <property type="entry name" value="SAM-dependent_MTases_sf"/>
</dbReference>
<keyword evidence="2" id="KW-0808">Transferase</keyword>
<evidence type="ECO:0000256" key="1">
    <source>
        <dbReference type="ARBA" id="ARBA00022603"/>
    </source>
</evidence>
<evidence type="ECO:0000259" key="4">
    <source>
        <dbReference type="Pfam" id="PF00891"/>
    </source>
</evidence>
<proteinExistence type="predicted"/>
<dbReference type="InterPro" id="IPR001077">
    <property type="entry name" value="COMT_C"/>
</dbReference>
<dbReference type="PROSITE" id="PS51683">
    <property type="entry name" value="SAM_OMT_II"/>
    <property type="match status" value="1"/>
</dbReference>
<organism evidence="5 6">
    <name type="scientific">Citrus unshiu</name>
    <name type="common">Satsuma mandarin</name>
    <name type="synonym">Citrus nobilis var. unshiu</name>
    <dbReference type="NCBI Taxonomy" id="55188"/>
    <lineage>
        <taxon>Eukaryota</taxon>
        <taxon>Viridiplantae</taxon>
        <taxon>Streptophyta</taxon>
        <taxon>Embryophyta</taxon>
        <taxon>Tracheophyta</taxon>
        <taxon>Spermatophyta</taxon>
        <taxon>Magnoliopsida</taxon>
        <taxon>eudicotyledons</taxon>
        <taxon>Gunneridae</taxon>
        <taxon>Pentapetalae</taxon>
        <taxon>rosids</taxon>
        <taxon>malvids</taxon>
        <taxon>Sapindales</taxon>
        <taxon>Rutaceae</taxon>
        <taxon>Aurantioideae</taxon>
        <taxon>Citrus</taxon>
    </lineage>
</organism>
<dbReference type="AlphaFoldDB" id="A0A2H5QL89"/>
<evidence type="ECO:0000256" key="3">
    <source>
        <dbReference type="ARBA" id="ARBA00022691"/>
    </source>
</evidence>
<keyword evidence="3" id="KW-0949">S-adenosyl-L-methionine</keyword>
<keyword evidence="1" id="KW-0489">Methyltransferase</keyword>
<dbReference type="PANTHER" id="PTHR11746">
    <property type="entry name" value="O-METHYLTRANSFERASE"/>
    <property type="match status" value="1"/>
</dbReference>
<dbReference type="Proteomes" id="UP000236630">
    <property type="component" value="Unassembled WGS sequence"/>
</dbReference>
<dbReference type="Pfam" id="PF00891">
    <property type="entry name" value="Methyltransf_2"/>
    <property type="match status" value="1"/>
</dbReference>
<keyword evidence="6" id="KW-1185">Reference proteome</keyword>
<protein>
    <recommendedName>
        <fullName evidence="4">O-methyltransferase C-terminal domain-containing protein</fullName>
    </recommendedName>
</protein>